<evidence type="ECO:0008006" key="3">
    <source>
        <dbReference type="Google" id="ProtNLM"/>
    </source>
</evidence>
<name>A0AA37SWG1_9ALTE</name>
<dbReference type="RefSeq" id="WP_284215753.1">
    <property type="nucleotide sequence ID" value="NZ_BSOT01000005.1"/>
</dbReference>
<dbReference type="Pfam" id="PF10025">
    <property type="entry name" value="DUF2267"/>
    <property type="match status" value="1"/>
</dbReference>
<dbReference type="Gene3D" id="1.10.490.110">
    <property type="entry name" value="Uncharacterized conserved protein DUF2267"/>
    <property type="match status" value="1"/>
</dbReference>
<evidence type="ECO:0000313" key="2">
    <source>
        <dbReference type="Proteomes" id="UP001156601"/>
    </source>
</evidence>
<reference evidence="1" key="1">
    <citation type="journal article" date="2014" name="Int. J. Syst. Evol. Microbiol.">
        <title>Complete genome sequence of Corynebacterium casei LMG S-19264T (=DSM 44701T), isolated from a smear-ripened cheese.</title>
        <authorList>
            <consortium name="US DOE Joint Genome Institute (JGI-PGF)"/>
            <person name="Walter F."/>
            <person name="Albersmeier A."/>
            <person name="Kalinowski J."/>
            <person name="Ruckert C."/>
        </authorList>
    </citation>
    <scope>NUCLEOTIDE SEQUENCE</scope>
    <source>
        <strain evidence="1">NBRC 110023</strain>
    </source>
</reference>
<protein>
    <recommendedName>
        <fullName evidence="3">DUF2267 domain-containing protein</fullName>
    </recommendedName>
</protein>
<dbReference type="AlphaFoldDB" id="A0AA37SWG1"/>
<sequence>MPVPLEYERASTKFYDYLVDARDTADLWSTHVTYTKTQGVLQVFRRRLSTQDAIIFANLLPICLRALFVTDWNVDEEKMPFGSPETMTREIKLSREQHNFSTETAIRDVAEALRRHVDEEAFDKMLTQLPEGAVEFWTPWTLKMVSPNTEQLVSSEKLLVRARIFQLSKALGSKEVCSQLSVFFAPLSVYHN</sequence>
<proteinExistence type="predicted"/>
<dbReference type="InterPro" id="IPR018727">
    <property type="entry name" value="DUF2267"/>
</dbReference>
<dbReference type="Proteomes" id="UP001156601">
    <property type="component" value="Unassembled WGS sequence"/>
</dbReference>
<evidence type="ECO:0000313" key="1">
    <source>
        <dbReference type="EMBL" id="GLR69420.1"/>
    </source>
</evidence>
<gene>
    <name evidence="1" type="ORF">GCM10007852_03280</name>
</gene>
<dbReference type="InterPro" id="IPR038282">
    <property type="entry name" value="DUF2267_sf"/>
</dbReference>
<accession>A0AA37SWG1</accession>
<comment type="caution">
    <text evidence="1">The sequence shown here is derived from an EMBL/GenBank/DDBJ whole genome shotgun (WGS) entry which is preliminary data.</text>
</comment>
<keyword evidence="2" id="KW-1185">Reference proteome</keyword>
<dbReference type="EMBL" id="BSOT01000005">
    <property type="protein sequence ID" value="GLR69420.1"/>
    <property type="molecule type" value="Genomic_DNA"/>
</dbReference>
<organism evidence="1 2">
    <name type="scientific">Agaribacter marinus</name>
    <dbReference type="NCBI Taxonomy" id="1431249"/>
    <lineage>
        <taxon>Bacteria</taxon>
        <taxon>Pseudomonadati</taxon>
        <taxon>Pseudomonadota</taxon>
        <taxon>Gammaproteobacteria</taxon>
        <taxon>Alteromonadales</taxon>
        <taxon>Alteromonadaceae</taxon>
        <taxon>Agaribacter</taxon>
    </lineage>
</organism>
<reference evidence="1" key="2">
    <citation type="submission" date="2023-01" db="EMBL/GenBank/DDBJ databases">
        <title>Draft genome sequence of Agaribacter marinus strain NBRC 110023.</title>
        <authorList>
            <person name="Sun Q."/>
            <person name="Mori K."/>
        </authorList>
    </citation>
    <scope>NUCLEOTIDE SEQUENCE</scope>
    <source>
        <strain evidence="1">NBRC 110023</strain>
    </source>
</reference>